<reference evidence="3 4" key="1">
    <citation type="submission" date="2016-11" db="EMBL/GenBank/DDBJ databases">
        <authorList>
            <person name="Jaros S."/>
            <person name="Januszkiewicz K."/>
            <person name="Wedrychowicz H."/>
        </authorList>
    </citation>
    <scope>NUCLEOTIDE SEQUENCE [LARGE SCALE GENOMIC DNA]</scope>
    <source>
        <strain evidence="3 4">DSM 5091</strain>
    </source>
</reference>
<protein>
    <submittedName>
        <fullName evidence="3">Tetratricopeptide repeat-containing protein</fullName>
    </submittedName>
</protein>
<evidence type="ECO:0000256" key="2">
    <source>
        <dbReference type="ARBA" id="ARBA00022803"/>
    </source>
</evidence>
<evidence type="ECO:0000313" key="4">
    <source>
        <dbReference type="Proteomes" id="UP000184171"/>
    </source>
</evidence>
<keyword evidence="1" id="KW-0677">Repeat</keyword>
<sequence length="194" mass="22153">MLNKSFIVVIVFFLLAQFAPVDAITRQQYAHNLASLAEKMSKQEGKEFLAISYINEAIKAQPSNLGMYYKRAAIYSRAGLNAEAIKDLNLILKNDPLGKKFPSTLKYRAECFAALGSYQKALSDYQTFLRKAPKSGKVWYYYAELLWFVGDREKALQAINSGLRTGSHWEKKMRSLQTKILDNKKVKLHKPFSN</sequence>
<dbReference type="SUPFAM" id="SSF48452">
    <property type="entry name" value="TPR-like"/>
    <property type="match status" value="1"/>
</dbReference>
<dbReference type="InterPro" id="IPR019734">
    <property type="entry name" value="TPR_rpt"/>
</dbReference>
<dbReference type="STRING" id="1122189.SAMN02745165_02665"/>
<name>A0A1M6KCG5_MALRU</name>
<dbReference type="InterPro" id="IPR011990">
    <property type="entry name" value="TPR-like_helical_dom_sf"/>
</dbReference>
<evidence type="ECO:0000256" key="1">
    <source>
        <dbReference type="ARBA" id="ARBA00022737"/>
    </source>
</evidence>
<dbReference type="PANTHER" id="PTHR44858">
    <property type="entry name" value="TETRATRICOPEPTIDE REPEAT PROTEIN 6"/>
    <property type="match status" value="1"/>
</dbReference>
<dbReference type="SMART" id="SM00028">
    <property type="entry name" value="TPR"/>
    <property type="match status" value="3"/>
</dbReference>
<dbReference type="Pfam" id="PF13432">
    <property type="entry name" value="TPR_16"/>
    <property type="match status" value="1"/>
</dbReference>
<accession>A0A1M6KCG5</accession>
<gene>
    <name evidence="3" type="ORF">SAMN02745165_02665</name>
</gene>
<keyword evidence="4" id="KW-1185">Reference proteome</keyword>
<dbReference type="Proteomes" id="UP000184171">
    <property type="component" value="Unassembled WGS sequence"/>
</dbReference>
<dbReference type="Pfam" id="PF14559">
    <property type="entry name" value="TPR_19"/>
    <property type="match status" value="1"/>
</dbReference>
<dbReference type="AlphaFoldDB" id="A0A1M6KCG5"/>
<organism evidence="3 4">
    <name type="scientific">Malonomonas rubra DSM 5091</name>
    <dbReference type="NCBI Taxonomy" id="1122189"/>
    <lineage>
        <taxon>Bacteria</taxon>
        <taxon>Pseudomonadati</taxon>
        <taxon>Thermodesulfobacteriota</taxon>
        <taxon>Desulfuromonadia</taxon>
        <taxon>Desulfuromonadales</taxon>
        <taxon>Geopsychrobacteraceae</taxon>
        <taxon>Malonomonas</taxon>
    </lineage>
</organism>
<evidence type="ECO:0000313" key="3">
    <source>
        <dbReference type="EMBL" id="SHJ56625.1"/>
    </source>
</evidence>
<proteinExistence type="predicted"/>
<dbReference type="Gene3D" id="1.25.40.10">
    <property type="entry name" value="Tetratricopeptide repeat domain"/>
    <property type="match status" value="2"/>
</dbReference>
<dbReference type="EMBL" id="FQZT01000010">
    <property type="protein sequence ID" value="SHJ56625.1"/>
    <property type="molecule type" value="Genomic_DNA"/>
</dbReference>
<dbReference type="PANTHER" id="PTHR44858:SF1">
    <property type="entry name" value="UDP-N-ACETYLGLUCOSAMINE--PEPTIDE N-ACETYLGLUCOSAMINYLTRANSFERASE SPINDLY-RELATED"/>
    <property type="match status" value="1"/>
</dbReference>
<dbReference type="InterPro" id="IPR050498">
    <property type="entry name" value="Ycf3"/>
</dbReference>
<keyword evidence="2" id="KW-0802">TPR repeat</keyword>